<dbReference type="CDD" id="cd10281">
    <property type="entry name" value="Nape_like_AP-endo"/>
    <property type="match status" value="1"/>
</dbReference>
<evidence type="ECO:0000256" key="3">
    <source>
        <dbReference type="ARBA" id="ARBA00022801"/>
    </source>
</evidence>
<organism evidence="8 9">
    <name type="scientific">Marinobacter daqiaonensis</name>
    <dbReference type="NCBI Taxonomy" id="650891"/>
    <lineage>
        <taxon>Bacteria</taxon>
        <taxon>Pseudomonadati</taxon>
        <taxon>Pseudomonadota</taxon>
        <taxon>Gammaproteobacteria</taxon>
        <taxon>Pseudomonadales</taxon>
        <taxon>Marinobacteraceae</taxon>
        <taxon>Marinobacter</taxon>
    </lineage>
</organism>
<dbReference type="STRING" id="650891.SAMN05216203_3353"/>
<sequence length="269" mass="31096">MRVVSISVNGLEQAVDRGFFDWIARQDADVICVQDHRMRVYEIEDRNLIPEGYEAYFIDGERNEDGGVGIYTRHFPKAIMYGFASEQADREGRFIQADFDRVSVASVLAPNALGREDELLGDENDLTVLDHKDEFMDDFGLHMQKTLRKRRQFIFCANLQTAHHVTDASPIYHQLDVSGFLPHERAFLDRLIDEMGAVDAFREINKQSNQYTWWPEWEGGERKNVGIRADYQLLTPGIRKTIVDGWIDESARFSDHAPLIMEYDIQIGF</sequence>
<dbReference type="EMBL" id="FOYW01000003">
    <property type="protein sequence ID" value="SFR82938.1"/>
    <property type="molecule type" value="Genomic_DNA"/>
</dbReference>
<dbReference type="PANTHER" id="PTHR43250:SF2">
    <property type="entry name" value="EXODEOXYRIBONUCLEASE III"/>
    <property type="match status" value="1"/>
</dbReference>
<protein>
    <submittedName>
        <fullName evidence="8">Exodeoxyribonuclease-3</fullName>
    </submittedName>
</protein>
<feature type="binding site" evidence="5">
    <location>
        <position position="255"/>
    </location>
    <ligand>
        <name>Mg(2+)</name>
        <dbReference type="ChEBI" id="CHEBI:18420"/>
        <label>1</label>
    </ligand>
</feature>
<dbReference type="PROSITE" id="PS51435">
    <property type="entry name" value="AP_NUCLEASE_F1_4"/>
    <property type="match status" value="1"/>
</dbReference>
<dbReference type="InterPro" id="IPR005135">
    <property type="entry name" value="Endo/exonuclease/phosphatase"/>
</dbReference>
<keyword evidence="3" id="KW-0378">Hydrolase</keyword>
<keyword evidence="2 5" id="KW-0479">Metal-binding</keyword>
<comment type="cofactor">
    <cofactor evidence="5">
        <name>Mg(2+)</name>
        <dbReference type="ChEBI" id="CHEBI:18420"/>
    </cofactor>
    <cofactor evidence="5">
        <name>Mn(2+)</name>
        <dbReference type="ChEBI" id="CHEBI:29035"/>
    </cofactor>
    <text evidence="5">Probably binds two magnesium or manganese ions per subunit.</text>
</comment>
<keyword evidence="5" id="KW-0464">Manganese</keyword>
<keyword evidence="4 5" id="KW-0460">Magnesium</keyword>
<evidence type="ECO:0000256" key="1">
    <source>
        <dbReference type="ARBA" id="ARBA00007092"/>
    </source>
</evidence>
<keyword evidence="9" id="KW-1185">Reference proteome</keyword>
<dbReference type="RefSeq" id="WP_092015844.1">
    <property type="nucleotide sequence ID" value="NZ_FOYW01000003.1"/>
</dbReference>
<dbReference type="InterPro" id="IPR036691">
    <property type="entry name" value="Endo/exonu/phosph_ase_sf"/>
</dbReference>
<feature type="domain" description="Endonuclease/exonuclease/phosphatase" evidence="7">
    <location>
        <begin position="17"/>
        <end position="256"/>
    </location>
</feature>
<evidence type="ECO:0000256" key="2">
    <source>
        <dbReference type="ARBA" id="ARBA00022723"/>
    </source>
</evidence>
<dbReference type="GO" id="GO:0046872">
    <property type="term" value="F:metal ion binding"/>
    <property type="evidence" value="ECO:0007669"/>
    <property type="project" value="UniProtKB-KW"/>
</dbReference>
<feature type="binding site" evidence="5">
    <location>
        <position position="256"/>
    </location>
    <ligand>
        <name>Mg(2+)</name>
        <dbReference type="ChEBI" id="CHEBI:18420"/>
        <label>1</label>
    </ligand>
</feature>
<evidence type="ECO:0000256" key="6">
    <source>
        <dbReference type="PIRSR" id="PIRSR604808-3"/>
    </source>
</evidence>
<dbReference type="Pfam" id="PF03372">
    <property type="entry name" value="Exo_endo_phos"/>
    <property type="match status" value="1"/>
</dbReference>
<name>A0A1I6JVM2_9GAMM</name>
<dbReference type="PANTHER" id="PTHR43250">
    <property type="entry name" value="EXODEOXYRIBONUCLEASE III"/>
    <property type="match status" value="1"/>
</dbReference>
<evidence type="ECO:0000259" key="7">
    <source>
        <dbReference type="Pfam" id="PF03372"/>
    </source>
</evidence>
<accession>A0A1I6JVM2</accession>
<gene>
    <name evidence="8" type="ORF">SAMN05216203_3353</name>
</gene>
<dbReference type="InterPro" id="IPR004808">
    <property type="entry name" value="AP_endonuc_1"/>
</dbReference>
<dbReference type="Gene3D" id="3.60.10.10">
    <property type="entry name" value="Endonuclease/exonuclease/phosphatase"/>
    <property type="match status" value="1"/>
</dbReference>
<dbReference type="OrthoDB" id="9803914at2"/>
<dbReference type="AlphaFoldDB" id="A0A1I6JVM2"/>
<dbReference type="GO" id="GO:0008311">
    <property type="term" value="F:double-stranded DNA 3'-5' DNA exonuclease activity"/>
    <property type="evidence" value="ECO:0007669"/>
    <property type="project" value="InterPro"/>
</dbReference>
<dbReference type="Proteomes" id="UP000198644">
    <property type="component" value="Unassembled WGS sequence"/>
</dbReference>
<evidence type="ECO:0000256" key="5">
    <source>
        <dbReference type="PIRSR" id="PIRSR604808-2"/>
    </source>
</evidence>
<evidence type="ECO:0000313" key="8">
    <source>
        <dbReference type="EMBL" id="SFR82938.1"/>
    </source>
</evidence>
<feature type="site" description="Important for catalytic activity" evidence="6">
    <location>
        <position position="230"/>
    </location>
</feature>
<proteinExistence type="inferred from homology"/>
<reference evidence="8 9" key="1">
    <citation type="submission" date="2016-10" db="EMBL/GenBank/DDBJ databases">
        <authorList>
            <person name="de Groot N.N."/>
        </authorList>
    </citation>
    <scope>NUCLEOTIDE SEQUENCE [LARGE SCALE GENOMIC DNA]</scope>
    <source>
        <strain evidence="8 9">CGMCC 1.9167</strain>
    </source>
</reference>
<evidence type="ECO:0000256" key="4">
    <source>
        <dbReference type="ARBA" id="ARBA00022842"/>
    </source>
</evidence>
<dbReference type="InterPro" id="IPR037493">
    <property type="entry name" value="ExoIII-like"/>
</dbReference>
<comment type="similarity">
    <text evidence="1">Belongs to the DNA repair enzymes AP/ExoA family.</text>
</comment>
<dbReference type="SUPFAM" id="SSF56219">
    <property type="entry name" value="DNase I-like"/>
    <property type="match status" value="1"/>
</dbReference>
<dbReference type="NCBIfam" id="TIGR00633">
    <property type="entry name" value="xth"/>
    <property type="match status" value="1"/>
</dbReference>
<feature type="site" description="Interaction with DNA substrate" evidence="6">
    <location>
        <position position="256"/>
    </location>
</feature>
<evidence type="ECO:0000313" key="9">
    <source>
        <dbReference type="Proteomes" id="UP000198644"/>
    </source>
</evidence>
<dbReference type="GO" id="GO:0006281">
    <property type="term" value="P:DNA repair"/>
    <property type="evidence" value="ECO:0007669"/>
    <property type="project" value="InterPro"/>
</dbReference>